<dbReference type="AlphaFoldDB" id="A0A9P6CIW6"/>
<evidence type="ECO:0000313" key="1">
    <source>
        <dbReference type="EMBL" id="KAF9468081.1"/>
    </source>
</evidence>
<protein>
    <submittedName>
        <fullName evidence="1">Uncharacterized protein</fullName>
    </submittedName>
</protein>
<name>A0A9P6CIW6_9AGAR</name>
<gene>
    <name evidence="1" type="ORF">BDZ94DRAFT_841353</name>
</gene>
<accession>A0A9P6CIW6</accession>
<dbReference type="OrthoDB" id="41238at2759"/>
<proteinExistence type="predicted"/>
<evidence type="ECO:0000313" key="2">
    <source>
        <dbReference type="Proteomes" id="UP000807353"/>
    </source>
</evidence>
<comment type="caution">
    <text evidence="1">The sequence shown here is derived from an EMBL/GenBank/DDBJ whole genome shotgun (WGS) entry which is preliminary data.</text>
</comment>
<dbReference type="Proteomes" id="UP000807353">
    <property type="component" value="Unassembled WGS sequence"/>
</dbReference>
<organism evidence="1 2">
    <name type="scientific">Collybia nuda</name>
    <dbReference type="NCBI Taxonomy" id="64659"/>
    <lineage>
        <taxon>Eukaryota</taxon>
        <taxon>Fungi</taxon>
        <taxon>Dikarya</taxon>
        <taxon>Basidiomycota</taxon>
        <taxon>Agaricomycotina</taxon>
        <taxon>Agaricomycetes</taxon>
        <taxon>Agaricomycetidae</taxon>
        <taxon>Agaricales</taxon>
        <taxon>Tricholomatineae</taxon>
        <taxon>Clitocybaceae</taxon>
        <taxon>Collybia</taxon>
    </lineage>
</organism>
<dbReference type="EMBL" id="MU150234">
    <property type="protein sequence ID" value="KAF9468081.1"/>
    <property type="molecule type" value="Genomic_DNA"/>
</dbReference>
<sequence length="154" mass="17812">MVLVDNYKFPSKDIDISLKEISYCISIPECIESNRVRLTPFIFSVHGDVFFSAFEATQELSRYLPYTSFRAFVDSMHVDPNAVLFAIVDKTKLREGGLRGYLAWIIGFIRSQSRDRNLTYSHPSIVPAYVYYDKCDRYYAQVLSESPIGGWPWI</sequence>
<dbReference type="Gene3D" id="3.40.630.30">
    <property type="match status" value="1"/>
</dbReference>
<reference evidence="1" key="1">
    <citation type="submission" date="2020-11" db="EMBL/GenBank/DDBJ databases">
        <authorList>
            <consortium name="DOE Joint Genome Institute"/>
            <person name="Ahrendt S."/>
            <person name="Riley R."/>
            <person name="Andreopoulos W."/>
            <person name="Labutti K."/>
            <person name="Pangilinan J."/>
            <person name="Ruiz-Duenas F.J."/>
            <person name="Barrasa J.M."/>
            <person name="Sanchez-Garcia M."/>
            <person name="Camarero S."/>
            <person name="Miyauchi S."/>
            <person name="Serrano A."/>
            <person name="Linde D."/>
            <person name="Babiker R."/>
            <person name="Drula E."/>
            <person name="Ayuso-Fernandez I."/>
            <person name="Pacheco R."/>
            <person name="Padilla G."/>
            <person name="Ferreira P."/>
            <person name="Barriuso J."/>
            <person name="Kellner H."/>
            <person name="Castanera R."/>
            <person name="Alfaro M."/>
            <person name="Ramirez L."/>
            <person name="Pisabarro A.G."/>
            <person name="Kuo A."/>
            <person name="Tritt A."/>
            <person name="Lipzen A."/>
            <person name="He G."/>
            <person name="Yan M."/>
            <person name="Ng V."/>
            <person name="Cullen D."/>
            <person name="Martin F."/>
            <person name="Rosso M.-N."/>
            <person name="Henrissat B."/>
            <person name="Hibbett D."/>
            <person name="Martinez A.T."/>
            <person name="Grigoriev I.V."/>
        </authorList>
    </citation>
    <scope>NUCLEOTIDE SEQUENCE</scope>
    <source>
        <strain evidence="1">CBS 247.69</strain>
    </source>
</reference>
<keyword evidence="2" id="KW-1185">Reference proteome</keyword>